<dbReference type="Gene3D" id="3.40.190.10">
    <property type="entry name" value="Periplasmic binding protein-like II"/>
    <property type="match status" value="1"/>
</dbReference>
<sequence length="496" mass="52604">MQLKKITAAVAAGTLGFCGQGWAHPPSVSPDIEIFMSGATAQDLNVRQLFEQLCVDGTRDEYLDNSVPANPGSAHTAIFCTLDSTKVNGLSVNNPKVLFHKRSAGGSAQGVNPVLDEQAIDAMSITNGNCTKEGNDAFYRCRISQPGDLVQKVSDAGVSDVNPALFRGANTPDGSAPVIPSKVAQRMDVVSGGALVFNTPVTKSLRDALQRAQIDMGKLDADCEGQDTERCMPSLSKYQVASLFTGNIGKWSGIKVINKQGASAPLTDYAQGSITDEKVYLCRRVNGSGTQAQFNANFLSNPCTDGALSPIATTNPLNGPVVVLNSGAGNVDVCLKDFNDGSNDSSANPNGIKAWAIGVQSTERNADLKRNYRFIRIDGVAPTLENAASGNYMDWAENTYQWRKPAYNGPTGDKLKIIQTIASNAGNPTITAKNNAQYVHPFGQGGYLAVTTNGNAAPADGKFDINNPIMPYTHAPGVSLDNCRVPVIDDNQPNRL</sequence>
<name>A0A858Q954_9GAMM</name>
<organism evidence="1 2">
    <name type="scientific">Methylococcus geothermalis</name>
    <dbReference type="NCBI Taxonomy" id="2681310"/>
    <lineage>
        <taxon>Bacteria</taxon>
        <taxon>Pseudomonadati</taxon>
        <taxon>Pseudomonadota</taxon>
        <taxon>Gammaproteobacteria</taxon>
        <taxon>Methylococcales</taxon>
        <taxon>Methylococcaceae</taxon>
        <taxon>Methylococcus</taxon>
    </lineage>
</organism>
<dbReference type="SUPFAM" id="SSF53850">
    <property type="entry name" value="Periplasmic binding protein-like II"/>
    <property type="match status" value="1"/>
</dbReference>
<evidence type="ECO:0000313" key="2">
    <source>
        <dbReference type="Proteomes" id="UP000503004"/>
    </source>
</evidence>
<dbReference type="Proteomes" id="UP000503004">
    <property type="component" value="Chromosome"/>
</dbReference>
<dbReference type="AlphaFoldDB" id="A0A858Q954"/>
<dbReference type="EMBL" id="CP046565">
    <property type="protein sequence ID" value="QJD30274.1"/>
    <property type="molecule type" value="Genomic_DNA"/>
</dbReference>
<evidence type="ECO:0008006" key="3">
    <source>
        <dbReference type="Google" id="ProtNLM"/>
    </source>
</evidence>
<proteinExistence type="predicted"/>
<gene>
    <name evidence="1" type="ORF">GNH96_10025</name>
</gene>
<dbReference type="RefSeq" id="WP_169603547.1">
    <property type="nucleotide sequence ID" value="NZ_CP046565.1"/>
</dbReference>
<keyword evidence="2" id="KW-1185">Reference proteome</keyword>
<evidence type="ECO:0000313" key="1">
    <source>
        <dbReference type="EMBL" id="QJD30274.1"/>
    </source>
</evidence>
<protein>
    <recommendedName>
        <fullName evidence="3">PBP domain-containing protein</fullName>
    </recommendedName>
</protein>
<dbReference type="KEGG" id="metu:GNH96_10025"/>
<reference evidence="2" key="1">
    <citation type="submission" date="2019-12" db="EMBL/GenBank/DDBJ databases">
        <authorList>
            <person name="Awala S.I."/>
            <person name="Rhee S.K."/>
        </authorList>
    </citation>
    <scope>NUCLEOTIDE SEQUENCE [LARGE SCALE GENOMIC DNA]</scope>
    <source>
        <strain evidence="2">IM1</strain>
    </source>
</reference>
<accession>A0A858Q954</accession>